<dbReference type="InterPro" id="IPR006059">
    <property type="entry name" value="SBP"/>
</dbReference>
<dbReference type="InterPro" id="IPR006311">
    <property type="entry name" value="TAT_signal"/>
</dbReference>
<dbReference type="CDD" id="cd13585">
    <property type="entry name" value="PBP2_TMBP_like"/>
    <property type="match status" value="1"/>
</dbReference>
<evidence type="ECO:0000256" key="1">
    <source>
        <dbReference type="SAM" id="SignalP"/>
    </source>
</evidence>
<dbReference type="RefSeq" id="WP_175325812.1">
    <property type="nucleotide sequence ID" value="NZ_BAAAWP010000001.1"/>
</dbReference>
<feature type="signal peptide" evidence="1">
    <location>
        <begin position="1"/>
        <end position="22"/>
    </location>
</feature>
<accession>A0A850DSS9</accession>
<feature type="chain" id="PRO_5032283909" evidence="1">
    <location>
        <begin position="23"/>
        <end position="434"/>
    </location>
</feature>
<organism evidence="2 3">
    <name type="scientific">Curtobacterium citreum</name>
    <dbReference type="NCBI Taxonomy" id="2036"/>
    <lineage>
        <taxon>Bacteria</taxon>
        <taxon>Bacillati</taxon>
        <taxon>Actinomycetota</taxon>
        <taxon>Actinomycetes</taxon>
        <taxon>Micrococcales</taxon>
        <taxon>Microbacteriaceae</taxon>
        <taxon>Curtobacterium</taxon>
    </lineage>
</organism>
<keyword evidence="1" id="KW-0732">Signal</keyword>
<protein>
    <submittedName>
        <fullName evidence="2">Sugar ABC transporter substrate-binding protein</fullName>
    </submittedName>
</protein>
<dbReference type="PANTHER" id="PTHR43649:SF12">
    <property type="entry name" value="DIACETYLCHITOBIOSE BINDING PROTEIN DASA"/>
    <property type="match status" value="1"/>
</dbReference>
<dbReference type="Gene3D" id="3.40.190.10">
    <property type="entry name" value="Periplasmic binding protein-like II"/>
    <property type="match status" value="1"/>
</dbReference>
<dbReference type="InterPro" id="IPR050490">
    <property type="entry name" value="Bact_solute-bd_prot1"/>
</dbReference>
<gene>
    <name evidence="2" type="ORF">HP467_07725</name>
</gene>
<dbReference type="SUPFAM" id="SSF53850">
    <property type="entry name" value="Periplasmic binding protein-like II"/>
    <property type="match status" value="1"/>
</dbReference>
<dbReference type="EMBL" id="JABMCG010000095">
    <property type="protein sequence ID" value="NUU28001.1"/>
    <property type="molecule type" value="Genomic_DNA"/>
</dbReference>
<name>A0A850DSS9_9MICO</name>
<evidence type="ECO:0000313" key="2">
    <source>
        <dbReference type="EMBL" id="NUU28001.1"/>
    </source>
</evidence>
<comment type="caution">
    <text evidence="2">The sequence shown here is derived from an EMBL/GenBank/DDBJ whole genome shotgun (WGS) entry which is preliminary data.</text>
</comment>
<dbReference type="PROSITE" id="PS51318">
    <property type="entry name" value="TAT"/>
    <property type="match status" value="1"/>
</dbReference>
<sequence>MHITRRNLLVGLGALTLPAALAGCGFVPQPSDGQGDADTLAFTTWGTDAELAGFRSAIRAFERAYPGRRVALNAVPYEQMFTNIDAQLQAGNAPDVFRVPYYSFGAYAGRGQLLDLSRSLNAGVGDRFTETAWAAVQSDGRPFGVPHHTDTSAILVNSDLLRRAGVTDLPRTVDEAWTWDELADVAGRLRNALPDDVYPFAYNWQGNGVTRWLSLLFQADGAFLERDQRTPAIDSAAGRRAVSFAQRFFTERWVPQNDSVKSATYASDTWYRQRVAMVWSGAFQVPDAASTLDFPWTATFAPRDVRGGSDFGGNALVATAQTTKPDLAASFLDFVTRKDQMQEFCEGASLLPTRRDLVDGGLRFRVRPELTSTFVAQASVIQPEDVAQVASPDMAKIITVLQNGIEDALVGGVSAAETVRRLRSGIADATGGAA</sequence>
<dbReference type="AlphaFoldDB" id="A0A850DSS9"/>
<dbReference type="PANTHER" id="PTHR43649">
    <property type="entry name" value="ARABINOSE-BINDING PROTEIN-RELATED"/>
    <property type="match status" value="1"/>
</dbReference>
<reference evidence="2 3" key="1">
    <citation type="submission" date="2020-05" db="EMBL/GenBank/DDBJ databases">
        <title>Genome Sequencing of Type Strains.</title>
        <authorList>
            <person name="Lemaire J.F."/>
            <person name="Inderbitzin P."/>
            <person name="Gregorio O.A."/>
            <person name="Collins S.B."/>
            <person name="Wespe N."/>
            <person name="Knight-Connoni V."/>
        </authorList>
    </citation>
    <scope>NUCLEOTIDE SEQUENCE [LARGE SCALE GENOMIC DNA]</scope>
    <source>
        <strain evidence="2 3">DSM 20512</strain>
    </source>
</reference>
<evidence type="ECO:0000313" key="3">
    <source>
        <dbReference type="Proteomes" id="UP000539146"/>
    </source>
</evidence>
<dbReference type="Pfam" id="PF01547">
    <property type="entry name" value="SBP_bac_1"/>
    <property type="match status" value="1"/>
</dbReference>
<proteinExistence type="predicted"/>
<dbReference type="PROSITE" id="PS51257">
    <property type="entry name" value="PROKAR_LIPOPROTEIN"/>
    <property type="match status" value="1"/>
</dbReference>
<dbReference type="Proteomes" id="UP000539146">
    <property type="component" value="Unassembled WGS sequence"/>
</dbReference>